<evidence type="ECO:0000313" key="2">
    <source>
        <dbReference type="Proteomes" id="UP000828390"/>
    </source>
</evidence>
<protein>
    <submittedName>
        <fullName evidence="1">Uncharacterized protein</fullName>
    </submittedName>
</protein>
<accession>A0A9D4H836</accession>
<sequence>MLLYSKSLENSRALTFDSSTASVVILAQSKPATQRMHPITQPVRRFIRRFNKVDKLVNTESQRLLMNTVCLLLSGHGFKPNPESVLQIFPKYKKYWFYPSKRFNEHSMFDGINLKEIG</sequence>
<reference evidence="1" key="1">
    <citation type="journal article" date="2019" name="bioRxiv">
        <title>The Genome of the Zebra Mussel, Dreissena polymorpha: A Resource for Invasive Species Research.</title>
        <authorList>
            <person name="McCartney M.A."/>
            <person name="Auch B."/>
            <person name="Kono T."/>
            <person name="Mallez S."/>
            <person name="Zhang Y."/>
            <person name="Obille A."/>
            <person name="Becker A."/>
            <person name="Abrahante J.E."/>
            <person name="Garbe J."/>
            <person name="Badalamenti J.P."/>
            <person name="Herman A."/>
            <person name="Mangelson H."/>
            <person name="Liachko I."/>
            <person name="Sullivan S."/>
            <person name="Sone E.D."/>
            <person name="Koren S."/>
            <person name="Silverstein K.A.T."/>
            <person name="Beckman K.B."/>
            <person name="Gohl D.M."/>
        </authorList>
    </citation>
    <scope>NUCLEOTIDE SEQUENCE</scope>
    <source>
        <strain evidence="1">Duluth1</strain>
        <tissue evidence="1">Whole animal</tissue>
    </source>
</reference>
<dbReference type="EMBL" id="JAIWYP010000005">
    <property type="protein sequence ID" value="KAH3827012.1"/>
    <property type="molecule type" value="Genomic_DNA"/>
</dbReference>
<name>A0A9D4H836_DREPO</name>
<dbReference type="AlphaFoldDB" id="A0A9D4H836"/>
<reference evidence="1" key="2">
    <citation type="submission" date="2020-11" db="EMBL/GenBank/DDBJ databases">
        <authorList>
            <person name="McCartney M.A."/>
            <person name="Auch B."/>
            <person name="Kono T."/>
            <person name="Mallez S."/>
            <person name="Becker A."/>
            <person name="Gohl D.M."/>
            <person name="Silverstein K.A.T."/>
            <person name="Koren S."/>
            <person name="Bechman K.B."/>
            <person name="Herman A."/>
            <person name="Abrahante J.E."/>
            <person name="Garbe J."/>
        </authorList>
    </citation>
    <scope>NUCLEOTIDE SEQUENCE</scope>
    <source>
        <strain evidence="1">Duluth1</strain>
        <tissue evidence="1">Whole animal</tissue>
    </source>
</reference>
<comment type="caution">
    <text evidence="1">The sequence shown here is derived from an EMBL/GenBank/DDBJ whole genome shotgun (WGS) entry which is preliminary data.</text>
</comment>
<evidence type="ECO:0000313" key="1">
    <source>
        <dbReference type="EMBL" id="KAH3827012.1"/>
    </source>
</evidence>
<keyword evidence="2" id="KW-1185">Reference proteome</keyword>
<organism evidence="1 2">
    <name type="scientific">Dreissena polymorpha</name>
    <name type="common">Zebra mussel</name>
    <name type="synonym">Mytilus polymorpha</name>
    <dbReference type="NCBI Taxonomy" id="45954"/>
    <lineage>
        <taxon>Eukaryota</taxon>
        <taxon>Metazoa</taxon>
        <taxon>Spiralia</taxon>
        <taxon>Lophotrochozoa</taxon>
        <taxon>Mollusca</taxon>
        <taxon>Bivalvia</taxon>
        <taxon>Autobranchia</taxon>
        <taxon>Heteroconchia</taxon>
        <taxon>Euheterodonta</taxon>
        <taxon>Imparidentia</taxon>
        <taxon>Neoheterodontei</taxon>
        <taxon>Myida</taxon>
        <taxon>Dreissenoidea</taxon>
        <taxon>Dreissenidae</taxon>
        <taxon>Dreissena</taxon>
    </lineage>
</organism>
<proteinExistence type="predicted"/>
<dbReference type="Proteomes" id="UP000828390">
    <property type="component" value="Unassembled WGS sequence"/>
</dbReference>
<gene>
    <name evidence="1" type="ORF">DPMN_128940</name>
</gene>